<dbReference type="Pfam" id="PF03091">
    <property type="entry name" value="CutA1"/>
    <property type="match status" value="1"/>
</dbReference>
<evidence type="ECO:0000256" key="1">
    <source>
        <dbReference type="ARBA" id="ARBA00010169"/>
    </source>
</evidence>
<keyword evidence="4" id="KW-1185">Reference proteome</keyword>
<dbReference type="InterPro" id="IPR004323">
    <property type="entry name" value="Ion_tolerance_CutA"/>
</dbReference>
<dbReference type="SUPFAM" id="SSF54913">
    <property type="entry name" value="GlnB-like"/>
    <property type="match status" value="1"/>
</dbReference>
<comment type="similarity">
    <text evidence="1">Belongs to the CutA family.</text>
</comment>
<dbReference type="Proteomes" id="UP000823046">
    <property type="component" value="Unassembled WGS sequence"/>
</dbReference>
<dbReference type="InterPro" id="IPR011322">
    <property type="entry name" value="N-reg_PII-like_a/b"/>
</dbReference>
<sequence length="240" mass="26183">MRFSPICMHFFAGTTIFGSSLVASARNTAGAGLQATPTVLMLAPHLTASVSCFSPLFLSTSDNTETRVSRVSVGCPYKPFGRCKSVASVLQLYLSLELLRRYPYRSLSSYPHYCPSFLSSATMTKSPKALSIYSVVMVTVPNVVEAEKVAAALIKAKAAACVNIVPGMTSIFEWEGKIEKCQEYLLIIKTTKALFDTLKSIVIENHSYDCPEVIEMDVTNGSTDYLEWISQVTSNTTTAL</sequence>
<keyword evidence="2" id="KW-0732">Signal</keyword>
<dbReference type="InterPro" id="IPR015867">
    <property type="entry name" value="N-reg_PII/ATP_PRibTrfase_C"/>
</dbReference>
<dbReference type="PANTHER" id="PTHR23419">
    <property type="entry name" value="DIVALENT CATION TOLERANCE CUTA-RELATED"/>
    <property type="match status" value="1"/>
</dbReference>
<evidence type="ECO:0000256" key="2">
    <source>
        <dbReference type="SAM" id="SignalP"/>
    </source>
</evidence>
<reference evidence="3 4" key="1">
    <citation type="journal article" date="2020" name="bioRxiv">
        <title>Metabolic contributions of an alphaproteobacterial endosymbiont in the apicomplexan Cardiosporidium cionae.</title>
        <authorList>
            <person name="Hunter E.S."/>
            <person name="Paight C.J."/>
            <person name="Lane C.E."/>
        </authorList>
    </citation>
    <scope>NUCLEOTIDE SEQUENCE [LARGE SCALE GENOMIC DNA]</scope>
    <source>
        <strain evidence="3">ESH_2018</strain>
    </source>
</reference>
<organism evidence="3 4">
    <name type="scientific">Cardiosporidium cionae</name>
    <dbReference type="NCBI Taxonomy" id="476202"/>
    <lineage>
        <taxon>Eukaryota</taxon>
        <taxon>Sar</taxon>
        <taxon>Alveolata</taxon>
        <taxon>Apicomplexa</taxon>
        <taxon>Aconoidasida</taxon>
        <taxon>Nephromycida</taxon>
        <taxon>Cardiosporidium</taxon>
    </lineage>
</organism>
<feature type="signal peptide" evidence="2">
    <location>
        <begin position="1"/>
        <end position="25"/>
    </location>
</feature>
<evidence type="ECO:0000313" key="4">
    <source>
        <dbReference type="Proteomes" id="UP000823046"/>
    </source>
</evidence>
<comment type="caution">
    <text evidence="3">The sequence shown here is derived from an EMBL/GenBank/DDBJ whole genome shotgun (WGS) entry which is preliminary data.</text>
</comment>
<feature type="chain" id="PRO_5046890135" evidence="2">
    <location>
        <begin position="26"/>
        <end position="240"/>
    </location>
</feature>
<dbReference type="Gene3D" id="3.30.70.120">
    <property type="match status" value="1"/>
</dbReference>
<accession>A0ABQ7JGM5</accession>
<gene>
    <name evidence="3" type="ORF">IE077_003049</name>
</gene>
<dbReference type="EMBL" id="JADAQX010000001">
    <property type="protein sequence ID" value="KAF8823128.1"/>
    <property type="molecule type" value="Genomic_DNA"/>
</dbReference>
<proteinExistence type="inferred from homology"/>
<protein>
    <submittedName>
        <fullName evidence="3">Divalent cation tolerance protein, CutA1 family protein</fullName>
    </submittedName>
</protein>
<dbReference type="PANTHER" id="PTHR23419:SF8">
    <property type="entry name" value="FI09726P"/>
    <property type="match status" value="1"/>
</dbReference>
<name>A0ABQ7JGM5_9APIC</name>
<evidence type="ECO:0000313" key="3">
    <source>
        <dbReference type="EMBL" id="KAF8823128.1"/>
    </source>
</evidence>